<dbReference type="Proteomes" id="UP000579945">
    <property type="component" value="Unassembled WGS sequence"/>
</dbReference>
<gene>
    <name evidence="1" type="ORF">FHR33_000195</name>
</gene>
<dbReference type="AlphaFoldDB" id="A0A7W5V3U3"/>
<keyword evidence="2" id="KW-1185">Reference proteome</keyword>
<accession>A0A7W5V3U3</accession>
<evidence type="ECO:0000313" key="2">
    <source>
        <dbReference type="Proteomes" id="UP000579945"/>
    </source>
</evidence>
<protein>
    <submittedName>
        <fullName evidence="1">Uncharacterized protein</fullName>
    </submittedName>
</protein>
<evidence type="ECO:0000313" key="1">
    <source>
        <dbReference type="EMBL" id="MBB3724335.1"/>
    </source>
</evidence>
<comment type="caution">
    <text evidence="1">The sequence shown here is derived from an EMBL/GenBank/DDBJ whole genome shotgun (WGS) entry which is preliminary data.</text>
</comment>
<sequence length="74" mass="7889">MTVLGRIRDSFRTLTPWIRFSAARAATAASTGWLAGIPDSPTYVDKKTGTTVDRDGLNRAGSRTISACRDDTGG</sequence>
<proteinExistence type="predicted"/>
<dbReference type="EMBL" id="JACIBV010000001">
    <property type="protein sequence ID" value="MBB3724335.1"/>
    <property type="molecule type" value="Genomic_DNA"/>
</dbReference>
<name>A0A7W5V3U3_9ACTN</name>
<organism evidence="1 2">
    <name type="scientific">Nonomuraea dietziae</name>
    <dbReference type="NCBI Taxonomy" id="65515"/>
    <lineage>
        <taxon>Bacteria</taxon>
        <taxon>Bacillati</taxon>
        <taxon>Actinomycetota</taxon>
        <taxon>Actinomycetes</taxon>
        <taxon>Streptosporangiales</taxon>
        <taxon>Streptosporangiaceae</taxon>
        <taxon>Nonomuraea</taxon>
    </lineage>
</organism>
<reference evidence="1 2" key="1">
    <citation type="submission" date="2020-08" db="EMBL/GenBank/DDBJ databases">
        <title>Sequencing the genomes of 1000 actinobacteria strains.</title>
        <authorList>
            <person name="Klenk H.-P."/>
        </authorList>
    </citation>
    <scope>NUCLEOTIDE SEQUENCE [LARGE SCALE GENOMIC DNA]</scope>
    <source>
        <strain evidence="1 2">DSM 44320</strain>
    </source>
</reference>